<name>A0ABT6FEJ3_9BACT</name>
<evidence type="ECO:0000313" key="3">
    <source>
        <dbReference type="Proteomes" id="UP001216907"/>
    </source>
</evidence>
<comment type="caution">
    <text evidence="2">The sequence shown here is derived from an EMBL/GenBank/DDBJ whole genome shotgun (WGS) entry which is preliminary data.</text>
</comment>
<evidence type="ECO:0000256" key="1">
    <source>
        <dbReference type="SAM" id="SignalP"/>
    </source>
</evidence>
<accession>A0ABT6FEJ3</accession>
<feature type="signal peptide" evidence="1">
    <location>
        <begin position="1"/>
        <end position="22"/>
    </location>
</feature>
<gene>
    <name evidence="2" type="ORF">PZE19_19635</name>
</gene>
<dbReference type="Proteomes" id="UP001216907">
    <property type="component" value="Unassembled WGS sequence"/>
</dbReference>
<sequence>MKLQLSSLLSYGLIAASLGVMAWTTSSLGIHASTAQNRGAEAGADTVLLLGDNPYKISFDPVRVDPPWDPAEMERFLGWIADPIETDPRNTSLSRMSHAARLLSLSGRDPAWLKRERKTYVTRVKLPKQSIWRTWRGLEVAESAEGKPTEHRDQTLAALAESGVPLSAVIESEDGDFHVYDLLRTSLHEFHLDQEEISWTAAAYIRYLPPQTTWQNRYGEQFSLDHLAEEMLRRPLPRASCAGTHLVMVLTEFAKVDRGLGILSSNVRSRLVAYLRSKLSQAVDSQLDDGSWTHCWSPSDLVEGLDVFTPADTDVNRVTATGHLLEWFHLLPEDLKPPARTVESGTVWIRSILRSTPKETVAEAFCPYTHAIVSLNLAAPPPTR</sequence>
<dbReference type="RefSeq" id="WP_277862298.1">
    <property type="nucleotide sequence ID" value="NZ_JARRAG010000002.1"/>
</dbReference>
<evidence type="ECO:0000313" key="2">
    <source>
        <dbReference type="EMBL" id="MDG3005992.1"/>
    </source>
</evidence>
<dbReference type="EMBL" id="JARRAG010000002">
    <property type="protein sequence ID" value="MDG3005992.1"/>
    <property type="molecule type" value="Genomic_DNA"/>
</dbReference>
<organism evidence="2 3">
    <name type="scientific">Paludisphaera mucosa</name>
    <dbReference type="NCBI Taxonomy" id="3030827"/>
    <lineage>
        <taxon>Bacteria</taxon>
        <taxon>Pseudomonadati</taxon>
        <taxon>Planctomycetota</taxon>
        <taxon>Planctomycetia</taxon>
        <taxon>Isosphaerales</taxon>
        <taxon>Isosphaeraceae</taxon>
        <taxon>Paludisphaera</taxon>
    </lineage>
</organism>
<keyword evidence="1" id="KW-0732">Signal</keyword>
<keyword evidence="3" id="KW-1185">Reference proteome</keyword>
<proteinExistence type="predicted"/>
<protein>
    <recommendedName>
        <fullName evidence="4">Secreted protein</fullName>
    </recommendedName>
</protein>
<reference evidence="2 3" key="1">
    <citation type="submission" date="2023-03" db="EMBL/GenBank/DDBJ databases">
        <title>Paludisphaera mucosa sp. nov. a novel planctomycete from northern fen.</title>
        <authorList>
            <person name="Ivanova A."/>
        </authorList>
    </citation>
    <scope>NUCLEOTIDE SEQUENCE [LARGE SCALE GENOMIC DNA]</scope>
    <source>
        <strain evidence="2 3">Pla2</strain>
    </source>
</reference>
<feature type="chain" id="PRO_5046390379" description="Secreted protein" evidence="1">
    <location>
        <begin position="23"/>
        <end position="384"/>
    </location>
</feature>
<evidence type="ECO:0008006" key="4">
    <source>
        <dbReference type="Google" id="ProtNLM"/>
    </source>
</evidence>